<dbReference type="AlphaFoldDB" id="A0A8S1HEP6"/>
<dbReference type="Proteomes" id="UP000835052">
    <property type="component" value="Unassembled WGS sequence"/>
</dbReference>
<accession>A0A8S1HEP6</accession>
<evidence type="ECO:0008006" key="4">
    <source>
        <dbReference type="Google" id="ProtNLM"/>
    </source>
</evidence>
<keyword evidence="3" id="KW-1185">Reference proteome</keyword>
<organism evidence="2 3">
    <name type="scientific">Caenorhabditis auriculariae</name>
    <dbReference type="NCBI Taxonomy" id="2777116"/>
    <lineage>
        <taxon>Eukaryota</taxon>
        <taxon>Metazoa</taxon>
        <taxon>Ecdysozoa</taxon>
        <taxon>Nematoda</taxon>
        <taxon>Chromadorea</taxon>
        <taxon>Rhabditida</taxon>
        <taxon>Rhabditina</taxon>
        <taxon>Rhabditomorpha</taxon>
        <taxon>Rhabditoidea</taxon>
        <taxon>Rhabditidae</taxon>
        <taxon>Peloderinae</taxon>
        <taxon>Caenorhabditis</taxon>
    </lineage>
</organism>
<feature type="region of interest" description="Disordered" evidence="1">
    <location>
        <begin position="35"/>
        <end position="98"/>
    </location>
</feature>
<protein>
    <recommendedName>
        <fullName evidence="4">SH2 domain-containing protein</fullName>
    </recommendedName>
</protein>
<dbReference type="EMBL" id="CAJGYM010000023">
    <property type="protein sequence ID" value="CAD6191760.1"/>
    <property type="molecule type" value="Genomic_DNA"/>
</dbReference>
<reference evidence="2" key="1">
    <citation type="submission" date="2020-10" db="EMBL/GenBank/DDBJ databases">
        <authorList>
            <person name="Kikuchi T."/>
        </authorList>
    </citation>
    <scope>NUCLEOTIDE SEQUENCE</scope>
    <source>
        <strain evidence="2">NKZ352</strain>
    </source>
</reference>
<dbReference type="PANTHER" id="PTHR31128">
    <property type="entry name" value="PROTEIN CBR-CLEC-135-RELATED"/>
    <property type="match status" value="1"/>
</dbReference>
<feature type="compositionally biased region" description="Low complexity" evidence="1">
    <location>
        <begin position="54"/>
        <end position="64"/>
    </location>
</feature>
<feature type="compositionally biased region" description="Low complexity" evidence="1">
    <location>
        <begin position="72"/>
        <end position="83"/>
    </location>
</feature>
<evidence type="ECO:0000313" key="3">
    <source>
        <dbReference type="Proteomes" id="UP000835052"/>
    </source>
</evidence>
<evidence type="ECO:0000313" key="2">
    <source>
        <dbReference type="EMBL" id="CAD6191760.1"/>
    </source>
</evidence>
<proteinExistence type="predicted"/>
<dbReference type="PANTHER" id="PTHR31128:SF9">
    <property type="entry name" value="DUF3444 DOMAIN-CONTAINING PROTEIN-RELATED"/>
    <property type="match status" value="1"/>
</dbReference>
<name>A0A8S1HEP6_9PELO</name>
<evidence type="ECO:0000256" key="1">
    <source>
        <dbReference type="SAM" id="MobiDB-lite"/>
    </source>
</evidence>
<comment type="caution">
    <text evidence="2">The sequence shown here is derived from an EMBL/GenBank/DDBJ whole genome shotgun (WGS) entry which is preliminary data.</text>
</comment>
<sequence>MKRNSSRKQYVPTIPDYSVEEDRHGRLVNKEKRLIWPSKEPVSPESFREFMSDPKATPPASTKPASRRGRSESTTASSVDSSTVYESMASSKSSRKTPALEYEKIASSKNVSYVERPVKQSGSTESNAFIGGATSAEAEGRIGSRSFILYYRLPDTGKLQLHLPLMLVYRSSTNEHYHFMVSRRNLYLKNGEQQKTFWRVECGDVNSREFLTIEALIRHYETFVYHDAKTGNMETFPVGRNIIFDVFQ</sequence>
<feature type="region of interest" description="Disordered" evidence="1">
    <location>
        <begin position="1"/>
        <end position="23"/>
    </location>
</feature>
<gene>
    <name evidence="2" type="ORF">CAUJ_LOCUS7679</name>
</gene>
<dbReference type="OrthoDB" id="5818094at2759"/>